<dbReference type="InterPro" id="IPR013320">
    <property type="entry name" value="ConA-like_dom_sf"/>
</dbReference>
<dbReference type="Pfam" id="PF13287">
    <property type="entry name" value="Fn3_assoc"/>
    <property type="match status" value="1"/>
</dbReference>
<protein>
    <recommendedName>
        <fullName evidence="1">GH16 domain-containing protein</fullName>
    </recommendedName>
</protein>
<dbReference type="RefSeq" id="WP_171640787.1">
    <property type="nucleotide sequence ID" value="NZ_WHOA01000019.1"/>
</dbReference>
<dbReference type="InterPro" id="IPR000757">
    <property type="entry name" value="Beta-glucanase-like"/>
</dbReference>
<evidence type="ECO:0000313" key="3">
    <source>
        <dbReference type="Proteomes" id="UP000616779"/>
    </source>
</evidence>
<dbReference type="Gene3D" id="3.30.1920.20">
    <property type="match status" value="1"/>
</dbReference>
<dbReference type="Pfam" id="PF13290">
    <property type="entry name" value="CHB_HEX_C_1"/>
    <property type="match status" value="3"/>
</dbReference>
<proteinExistence type="predicted"/>
<comment type="caution">
    <text evidence="2">The sequence shown here is derived from an EMBL/GenBank/DDBJ whole genome shotgun (WGS) entry which is preliminary data.</text>
</comment>
<dbReference type="InterPro" id="IPR059177">
    <property type="entry name" value="GH29D-like_dom"/>
</dbReference>
<dbReference type="Gene3D" id="2.60.120.200">
    <property type="match status" value="1"/>
</dbReference>
<dbReference type="EMBL" id="WHOA01000019">
    <property type="protein sequence ID" value="NOU70375.1"/>
    <property type="molecule type" value="Genomic_DNA"/>
</dbReference>
<evidence type="ECO:0000259" key="1">
    <source>
        <dbReference type="PROSITE" id="PS51762"/>
    </source>
</evidence>
<dbReference type="CDD" id="cd00413">
    <property type="entry name" value="Glyco_hydrolase_16"/>
    <property type="match status" value="1"/>
</dbReference>
<dbReference type="InterPro" id="IPR058094">
    <property type="entry name" value="Ig-like_OmpL47-like"/>
</dbReference>
<dbReference type="SUPFAM" id="SSF49899">
    <property type="entry name" value="Concanavalin A-like lectins/glucanases"/>
    <property type="match status" value="1"/>
</dbReference>
<dbReference type="NCBIfam" id="NF047446">
    <property type="entry name" value="barrel_OmpL47"/>
    <property type="match status" value="1"/>
</dbReference>
<dbReference type="PROSITE" id="PS51762">
    <property type="entry name" value="GH16_2"/>
    <property type="match status" value="1"/>
</dbReference>
<feature type="domain" description="GH16" evidence="1">
    <location>
        <begin position="321"/>
        <end position="586"/>
    </location>
</feature>
<dbReference type="InterPro" id="IPR026876">
    <property type="entry name" value="Fn3_assoc_repeat"/>
</dbReference>
<sequence>MNKKSKIGSKIALSIMLVFALVFNLVSMTIAPVQVKATTNQEFVESFENGFAPGGWRNINHNNPNRDTLVDATYITTVASAANPLGTPVFYPNPSGSKTSSAFIQKKFLTAGTGIVSVSFYDTATNIAAGTLNQFNIYNSDNASFNNGYVPGANNLVGLGISAANTYQMRTGTGGTYINTAVTRTTGWHTFKFDVDSTGTTVYLDGTQVGTHSGVTSFDTIDMGDIWTNSAVQMYYDNLQVKMGSIPNASLSAINVDGTPISGFLPNIFNYNVQVPTATPIPTVTVTTTDPNATKTITQATAVPGKATILVTSEDGTVTKTYTVNFKLPQPVYEFFDDFKYTSHTDPKLAAHNWVLQDGDGMRPGDLAIQWKASNFRFGTGPADTAFPNETDIMTISATATGTPSTSSNAQIREAYEKFGDGIYSSRIYFTDTPITGPNAKDKIVETFFPINRNQYIGWQGYSEADFEYLPNDGWGASTNGPAMYFTSWGPYTLSSTGSQVNVQNQSTNKVQSYQGWHTYTIVVRNGFNYYYIDGQLMASHGQPAGGADSPMAPAYNLWFLKGGINSNTTPRTYEQYVSWLYYTNDLSAFVTTGAAGTTAPANISSTVEANVLTNVNTYKGQSKDFVDTVPNPIVTASTIKVNGTELSGFAPGATEYTVPTTGTTVPTVTETATDSLASVTVIPATSIPGTTTVMVQSTDLVLNTTYHINFTAAGSTEVAPPVASVGNGAFVQGFNVALSAPINSGAKIYYTTDGTTPTTSSTAYTGPISIAGTYKPTMNTIKAIAVLSGNTSSVATFKYATLPLTPQVVAAPVISPNGGTFAGSATVTITDTATSVAIKGSDIYYTTDGSDPTTSATRILYTAPFALSSTKTVKAVATFPGVTPSNGVVSASFTVTAPQVAAPTATPSAGTYAEAQSVTLSSTTPSATIYYTTNGSTPTTGSILYTGPINVSSSMTINAIATATNKTNSAVSQFAYVIMQPAATPTATPDPIAGAITTTTNVSLSTTTSNAIIYYTTDGSTPSTSSPMYTEPFTLPVGSVTVKAIAVASGMADSAVGTFTYTVNPQEMTPPVTTANMTPAVPDGLNGWYVHPITLNLSASDSISGVAKTEYSLDGGATWQSYTSPVTFSQDGEYAVSYRSIDNAGNIEMPEFVSFKLDAIAPTISVTGLVYGTYSDSVDISPIIALSDDLSGVDNSKTTVTLDTHAVQQGTTIPLYTLPLGLHEWIVTSVDLAGNTGSQTILFQTTTNSNSLKALVTRFANAGWIDNAGIANSLQSKLSKGNLEAFINELEAQSGKHITTEASTYLLRDAQAILLSSNHQ</sequence>
<reference evidence="2 3" key="1">
    <citation type="submission" date="2019-10" db="EMBL/GenBank/DDBJ databases">
        <title>Description of Paenibacillus terrestris sp. nov.</title>
        <authorList>
            <person name="Carlier A."/>
            <person name="Qi S."/>
        </authorList>
    </citation>
    <scope>NUCLEOTIDE SEQUENCE [LARGE SCALE GENOMIC DNA]</scope>
    <source>
        <strain evidence="2 3">LMG 31458</strain>
    </source>
</reference>
<name>A0ABX1XPA5_9BACL</name>
<organism evidence="2 3">
    <name type="scientific">Paenibacillus phytorum</name>
    <dbReference type="NCBI Taxonomy" id="2654977"/>
    <lineage>
        <taxon>Bacteria</taxon>
        <taxon>Bacillati</taxon>
        <taxon>Bacillota</taxon>
        <taxon>Bacilli</taxon>
        <taxon>Bacillales</taxon>
        <taxon>Paenibacillaceae</taxon>
        <taxon>Paenibacillus</taxon>
    </lineage>
</organism>
<dbReference type="Proteomes" id="UP000616779">
    <property type="component" value="Unassembled WGS sequence"/>
</dbReference>
<gene>
    <name evidence="2" type="ORF">GC098_02805</name>
</gene>
<accession>A0ABX1XPA5</accession>
<evidence type="ECO:0000313" key="2">
    <source>
        <dbReference type="EMBL" id="NOU70375.1"/>
    </source>
</evidence>
<keyword evidence="3" id="KW-1185">Reference proteome</keyword>